<organism evidence="1 2">
    <name type="scientific">Rosistilla carotiformis</name>
    <dbReference type="NCBI Taxonomy" id="2528017"/>
    <lineage>
        <taxon>Bacteria</taxon>
        <taxon>Pseudomonadati</taxon>
        <taxon>Planctomycetota</taxon>
        <taxon>Planctomycetia</taxon>
        <taxon>Pirellulales</taxon>
        <taxon>Pirellulaceae</taxon>
        <taxon>Rosistilla</taxon>
    </lineage>
</organism>
<reference evidence="1 2" key="1">
    <citation type="submission" date="2019-02" db="EMBL/GenBank/DDBJ databases">
        <title>Deep-cultivation of Planctomycetes and their phenomic and genomic characterization uncovers novel biology.</title>
        <authorList>
            <person name="Wiegand S."/>
            <person name="Jogler M."/>
            <person name="Boedeker C."/>
            <person name="Pinto D."/>
            <person name="Vollmers J."/>
            <person name="Rivas-Marin E."/>
            <person name="Kohn T."/>
            <person name="Peeters S.H."/>
            <person name="Heuer A."/>
            <person name="Rast P."/>
            <person name="Oberbeckmann S."/>
            <person name="Bunk B."/>
            <person name="Jeske O."/>
            <person name="Meyerdierks A."/>
            <person name="Storesund J.E."/>
            <person name="Kallscheuer N."/>
            <person name="Luecker S."/>
            <person name="Lage O.M."/>
            <person name="Pohl T."/>
            <person name="Merkel B.J."/>
            <person name="Hornburger P."/>
            <person name="Mueller R.-W."/>
            <person name="Bruemmer F."/>
            <person name="Labrenz M."/>
            <person name="Spormann A.M."/>
            <person name="Op den Camp H."/>
            <person name="Overmann J."/>
            <person name="Amann R."/>
            <person name="Jetten M.S.M."/>
            <person name="Mascher T."/>
            <person name="Medema M.H."/>
            <person name="Devos D.P."/>
            <person name="Kaster A.-K."/>
            <person name="Ovreas L."/>
            <person name="Rohde M."/>
            <person name="Galperin M.Y."/>
            <person name="Jogler C."/>
        </authorList>
    </citation>
    <scope>NUCLEOTIDE SEQUENCE [LARGE SCALE GENOMIC DNA]</scope>
    <source>
        <strain evidence="1 2">Poly24</strain>
    </source>
</reference>
<dbReference type="KEGG" id="rcf:Poly24_00770"/>
<evidence type="ECO:0000313" key="2">
    <source>
        <dbReference type="Proteomes" id="UP000315082"/>
    </source>
</evidence>
<proteinExistence type="predicted"/>
<keyword evidence="2" id="KW-1185">Reference proteome</keyword>
<evidence type="ECO:0000313" key="1">
    <source>
        <dbReference type="EMBL" id="QDV66392.1"/>
    </source>
</evidence>
<sequence>MEEQQNGEGSGEGQMSEMRLPVGHIAGMGFMVPSPSLWSQADDEDGIDTA</sequence>
<gene>
    <name evidence="1" type="ORF">Poly24_00770</name>
</gene>
<dbReference type="EMBL" id="CP036348">
    <property type="protein sequence ID" value="QDV66392.1"/>
    <property type="molecule type" value="Genomic_DNA"/>
</dbReference>
<accession>A0A518JLH2</accession>
<dbReference type="AlphaFoldDB" id="A0A518JLH2"/>
<name>A0A518JLH2_9BACT</name>
<dbReference type="Proteomes" id="UP000315082">
    <property type="component" value="Chromosome"/>
</dbReference>
<protein>
    <submittedName>
        <fullName evidence="1">Uncharacterized protein</fullName>
    </submittedName>
</protein>